<evidence type="ECO:0000313" key="2">
    <source>
        <dbReference type="Proteomes" id="UP000325313"/>
    </source>
</evidence>
<gene>
    <name evidence="1" type="ORF">PGTUg99_000685</name>
</gene>
<comment type="caution">
    <text evidence="1">The sequence shown here is derived from an EMBL/GenBank/DDBJ whole genome shotgun (WGS) entry which is preliminary data.</text>
</comment>
<name>A0A5B0RYH1_PUCGR</name>
<dbReference type="AlphaFoldDB" id="A0A5B0RYH1"/>
<organism evidence="1 2">
    <name type="scientific">Puccinia graminis f. sp. tritici</name>
    <dbReference type="NCBI Taxonomy" id="56615"/>
    <lineage>
        <taxon>Eukaryota</taxon>
        <taxon>Fungi</taxon>
        <taxon>Dikarya</taxon>
        <taxon>Basidiomycota</taxon>
        <taxon>Pucciniomycotina</taxon>
        <taxon>Pucciniomycetes</taxon>
        <taxon>Pucciniales</taxon>
        <taxon>Pucciniaceae</taxon>
        <taxon>Puccinia</taxon>
    </lineage>
</organism>
<reference evidence="1 2" key="1">
    <citation type="submission" date="2019-05" db="EMBL/GenBank/DDBJ databases">
        <title>Emergence of the Ug99 lineage of the wheat stem rust pathogen through somatic hybridization.</title>
        <authorList>
            <person name="Li F."/>
            <person name="Upadhyaya N.M."/>
            <person name="Sperschneider J."/>
            <person name="Matny O."/>
            <person name="Nguyen-Phuc H."/>
            <person name="Mago R."/>
            <person name="Raley C."/>
            <person name="Miller M.E."/>
            <person name="Silverstein K.A.T."/>
            <person name="Henningsen E."/>
            <person name="Hirsch C.D."/>
            <person name="Visser B."/>
            <person name="Pretorius Z.A."/>
            <person name="Steffenson B.J."/>
            <person name="Schwessinger B."/>
            <person name="Dodds P.N."/>
            <person name="Figueroa M."/>
        </authorList>
    </citation>
    <scope>NUCLEOTIDE SEQUENCE [LARGE SCALE GENOMIC DNA]</scope>
    <source>
        <strain evidence="1 2">Ug99</strain>
    </source>
</reference>
<sequence length="102" mass="11321">MQLPANTAFISRRIAAFLATVVGWHFYLSSRSRNYGSPQTPDNYPHMSHRCHMPFFEYGRSAVDGKGNVVVNRSTLSIVQGLILLGAFPAQLILSPDVVGHY</sequence>
<dbReference type="Proteomes" id="UP000325313">
    <property type="component" value="Unassembled WGS sequence"/>
</dbReference>
<dbReference type="EMBL" id="VDEP01000110">
    <property type="protein sequence ID" value="KAA1130269.1"/>
    <property type="molecule type" value="Genomic_DNA"/>
</dbReference>
<proteinExistence type="predicted"/>
<protein>
    <submittedName>
        <fullName evidence="1">Uncharacterized protein</fullName>
    </submittedName>
</protein>
<evidence type="ECO:0000313" key="1">
    <source>
        <dbReference type="EMBL" id="KAA1130269.1"/>
    </source>
</evidence>
<accession>A0A5B0RYH1</accession>